<keyword evidence="5 8" id="KW-0472">Membrane</keyword>
<keyword evidence="7 8" id="KW-0066">ATP synthesis</keyword>
<dbReference type="NCBIfam" id="TIGR01145">
    <property type="entry name" value="ATP_synt_delta"/>
    <property type="match status" value="1"/>
</dbReference>
<evidence type="ECO:0000256" key="7">
    <source>
        <dbReference type="ARBA" id="ARBA00023310"/>
    </source>
</evidence>
<gene>
    <name evidence="8" type="primary">atpH</name>
    <name evidence="9" type="ORF">ACFPJ4_02935</name>
</gene>
<evidence type="ECO:0000313" key="10">
    <source>
        <dbReference type="Proteomes" id="UP001596039"/>
    </source>
</evidence>
<dbReference type="NCBIfam" id="NF009967">
    <property type="entry name" value="PRK13430.1"/>
    <property type="match status" value="1"/>
</dbReference>
<dbReference type="InterPro" id="IPR020781">
    <property type="entry name" value="ATPase_OSCP/d_CS"/>
</dbReference>
<comment type="subcellular location">
    <subcellularLocation>
        <location evidence="8">Cell membrane</location>
        <topology evidence="8">Peripheral membrane protein</topology>
    </subcellularLocation>
    <subcellularLocation>
        <location evidence="1">Membrane</location>
    </subcellularLocation>
</comment>
<organism evidence="9 10">
    <name type="scientific">Lysinimonas soli</name>
    <dbReference type="NCBI Taxonomy" id="1074233"/>
    <lineage>
        <taxon>Bacteria</taxon>
        <taxon>Bacillati</taxon>
        <taxon>Actinomycetota</taxon>
        <taxon>Actinomycetes</taxon>
        <taxon>Micrococcales</taxon>
        <taxon>Microbacteriaceae</taxon>
        <taxon>Lysinimonas</taxon>
    </lineage>
</organism>
<dbReference type="EMBL" id="JBHSMG010000001">
    <property type="protein sequence ID" value="MFC5501190.1"/>
    <property type="molecule type" value="Genomic_DNA"/>
</dbReference>
<keyword evidence="10" id="KW-1185">Reference proteome</keyword>
<keyword evidence="2 8" id="KW-0813">Transport</keyword>
<evidence type="ECO:0000256" key="8">
    <source>
        <dbReference type="HAMAP-Rule" id="MF_01416"/>
    </source>
</evidence>
<dbReference type="Pfam" id="PF00213">
    <property type="entry name" value="OSCP"/>
    <property type="match status" value="1"/>
</dbReference>
<comment type="similarity">
    <text evidence="8">Belongs to the ATPase delta chain family.</text>
</comment>
<keyword evidence="3 8" id="KW-0375">Hydrogen ion transport</keyword>
<sequence>MGSASRQSLAAAVSQLAATTGVTITTGEQLLAAARAFDESAQLRAILGDPSVAPADKSALVARIMPGLEKPAAAVLDTIVASSWSNGGELVDGIEQVGIRAIARGEGHSATIESQLFSFARVVASDPELELTLGNKLAAAQGKAEVVDRLIGTKAVRATVVIVDHLVRSPRGRRIGEMLAAAADVVAAAGERRVATVTSAVPLSAAQQTRLAAALARQYGSDIQLNLVVDPTVVGGARVQLGGDVIDGTISARLAELKLQLAG</sequence>
<evidence type="ECO:0000256" key="4">
    <source>
        <dbReference type="ARBA" id="ARBA00023065"/>
    </source>
</evidence>
<dbReference type="InterPro" id="IPR000711">
    <property type="entry name" value="ATPase_OSCP/dsu"/>
</dbReference>
<comment type="function">
    <text evidence="8">This protein is part of the stalk that links CF(0) to CF(1). It either transmits conformational changes from CF(0) to CF(1) or is implicated in proton conduction.</text>
</comment>
<keyword evidence="4 8" id="KW-0406">Ion transport</keyword>
<comment type="function">
    <text evidence="8">F(1)F(0) ATP synthase produces ATP from ADP in the presence of a proton or sodium gradient. F-type ATPases consist of two structural domains, F(1) containing the extramembraneous catalytic core and F(0) containing the membrane proton channel, linked together by a central stalk and a peripheral stalk. During catalysis, ATP synthesis in the catalytic domain of F(1) is coupled via a rotary mechanism of the central stalk subunits to proton translocation.</text>
</comment>
<reference evidence="10" key="1">
    <citation type="journal article" date="2019" name="Int. J. Syst. Evol. Microbiol.">
        <title>The Global Catalogue of Microorganisms (GCM) 10K type strain sequencing project: providing services to taxonomists for standard genome sequencing and annotation.</title>
        <authorList>
            <consortium name="The Broad Institute Genomics Platform"/>
            <consortium name="The Broad Institute Genome Sequencing Center for Infectious Disease"/>
            <person name="Wu L."/>
            <person name="Ma J."/>
        </authorList>
    </citation>
    <scope>NUCLEOTIDE SEQUENCE [LARGE SCALE GENOMIC DNA]</scope>
    <source>
        <strain evidence="10">CGMCC 4.6997</strain>
    </source>
</reference>
<dbReference type="PRINTS" id="PR00125">
    <property type="entry name" value="ATPASEDELTA"/>
</dbReference>
<name>A0ABW0NMD7_9MICO</name>
<dbReference type="RefSeq" id="WP_386738790.1">
    <property type="nucleotide sequence ID" value="NZ_JBHSMG010000001.1"/>
</dbReference>
<evidence type="ECO:0000256" key="6">
    <source>
        <dbReference type="ARBA" id="ARBA00023196"/>
    </source>
</evidence>
<dbReference type="HAMAP" id="MF_01416">
    <property type="entry name" value="ATP_synth_delta_bact"/>
    <property type="match status" value="1"/>
</dbReference>
<proteinExistence type="inferred from homology"/>
<evidence type="ECO:0000256" key="1">
    <source>
        <dbReference type="ARBA" id="ARBA00004370"/>
    </source>
</evidence>
<dbReference type="PANTHER" id="PTHR11910">
    <property type="entry name" value="ATP SYNTHASE DELTA CHAIN"/>
    <property type="match status" value="1"/>
</dbReference>
<evidence type="ECO:0000256" key="2">
    <source>
        <dbReference type="ARBA" id="ARBA00022448"/>
    </source>
</evidence>
<evidence type="ECO:0000256" key="5">
    <source>
        <dbReference type="ARBA" id="ARBA00023136"/>
    </source>
</evidence>
<keyword evidence="8" id="KW-1003">Cell membrane</keyword>
<accession>A0ABW0NMD7</accession>
<evidence type="ECO:0000313" key="9">
    <source>
        <dbReference type="EMBL" id="MFC5501190.1"/>
    </source>
</evidence>
<dbReference type="PROSITE" id="PS00389">
    <property type="entry name" value="ATPASE_DELTA"/>
    <property type="match status" value="1"/>
</dbReference>
<dbReference type="Proteomes" id="UP001596039">
    <property type="component" value="Unassembled WGS sequence"/>
</dbReference>
<protein>
    <recommendedName>
        <fullName evidence="8">ATP synthase subunit delta</fullName>
    </recommendedName>
    <alternativeName>
        <fullName evidence="8">ATP synthase F(1) sector subunit delta</fullName>
    </alternativeName>
    <alternativeName>
        <fullName evidence="8">F-type ATPase subunit delta</fullName>
        <shortName evidence="8">F-ATPase subunit delta</shortName>
    </alternativeName>
</protein>
<comment type="caution">
    <text evidence="9">The sequence shown here is derived from an EMBL/GenBank/DDBJ whole genome shotgun (WGS) entry which is preliminary data.</text>
</comment>
<evidence type="ECO:0000256" key="3">
    <source>
        <dbReference type="ARBA" id="ARBA00022781"/>
    </source>
</evidence>
<keyword evidence="6 8" id="KW-0139">CF(1)</keyword>